<dbReference type="Pfam" id="PF01553">
    <property type="entry name" value="Acyltransferase"/>
    <property type="match status" value="1"/>
</dbReference>
<keyword evidence="3 15" id="KW-0808">Transferase</keyword>
<comment type="catalytic activity">
    <reaction evidence="11">
        <text>1'-[1,2-diacyl-sn-glycero-3-phospho],3'-[1-acyl-sn-glycero-3-phospho]-glycerol + a 1,2-diacyl-sn-glycero-3-phosphocholine = a cardiolipin + a 1-acyl-sn-glycero-3-phosphocholine</text>
        <dbReference type="Rhea" id="RHEA:33731"/>
        <dbReference type="ChEBI" id="CHEBI:57643"/>
        <dbReference type="ChEBI" id="CHEBI:58168"/>
        <dbReference type="ChEBI" id="CHEBI:62237"/>
        <dbReference type="ChEBI" id="CHEBI:64743"/>
    </reaction>
    <physiologicalReaction direction="left-to-right" evidence="11">
        <dbReference type="Rhea" id="RHEA:33732"/>
    </physiologicalReaction>
    <physiologicalReaction direction="right-to-left" evidence="11">
        <dbReference type="Rhea" id="RHEA:33733"/>
    </physiologicalReaction>
</comment>
<dbReference type="OrthoDB" id="193467at2759"/>
<evidence type="ECO:0000256" key="1">
    <source>
        <dbReference type="ARBA" id="ARBA00004137"/>
    </source>
</evidence>
<dbReference type="OMA" id="GKHITIM"/>
<keyword evidence="6" id="KW-0443">Lipid metabolism</keyword>
<evidence type="ECO:0000256" key="13">
    <source>
        <dbReference type="SAM" id="SignalP"/>
    </source>
</evidence>
<evidence type="ECO:0000259" key="14">
    <source>
        <dbReference type="SMART" id="SM00563"/>
    </source>
</evidence>
<dbReference type="PRINTS" id="PR00979">
    <property type="entry name" value="TAFAZZIN"/>
</dbReference>
<comment type="similarity">
    <text evidence="2 12">Belongs to the taffazin family.</text>
</comment>
<feature type="domain" description="Phospholipid/glycerol acyltransferase" evidence="14">
    <location>
        <begin position="101"/>
        <end position="232"/>
    </location>
</feature>
<organism evidence="15 16">
    <name type="scientific">Thecamonas trahens ATCC 50062</name>
    <dbReference type="NCBI Taxonomy" id="461836"/>
    <lineage>
        <taxon>Eukaryota</taxon>
        <taxon>Apusozoa</taxon>
        <taxon>Apusomonadida</taxon>
        <taxon>Apusomonadidae</taxon>
        <taxon>Thecamonas</taxon>
    </lineage>
</organism>
<dbReference type="RefSeq" id="XP_013761013.1">
    <property type="nucleotide sequence ID" value="XM_013905559.1"/>
</dbReference>
<dbReference type="CDD" id="cd07989">
    <property type="entry name" value="LPLAT_AGPAT-like"/>
    <property type="match status" value="1"/>
</dbReference>
<dbReference type="eggNOG" id="KOG2847">
    <property type="taxonomic scope" value="Eukaryota"/>
</dbReference>
<evidence type="ECO:0000256" key="11">
    <source>
        <dbReference type="ARBA" id="ARBA00047906"/>
    </source>
</evidence>
<dbReference type="GO" id="GO:0008374">
    <property type="term" value="F:O-acyltransferase activity"/>
    <property type="evidence" value="ECO:0007669"/>
    <property type="project" value="TreeGrafter"/>
</dbReference>
<dbReference type="PANTHER" id="PTHR12497">
    <property type="entry name" value="TAZ PROTEIN TAFAZZIN"/>
    <property type="match status" value="1"/>
</dbReference>
<sequence>MLSKLFSSLSLSFTTSALPAPHCPHAKPEKTYHDVVDVPGIHKLPSSDHNVGWSMLSTVSIATAWTLASIHCNGFVTPHVYNEKALEDAVYFRSRKPGQGLITVANHVSEFDPGFIPMTLRWITCLRPRLVRWTLAAEDQLFTNLASSYYFQSLKVLPVTRGGGVMQPNMLRAVDKLNGSSAWVNIFPEGRISMDHAPDEIPPLLPIKLGVGRLITECDTPPMVLPIYQEGMNVTKPPDKAPIFSRDIHVHVAVGEPIELADILEQAAAEAWDDRRTWAAIAVRIGEAFAVMREEMAVRRAASGL</sequence>
<keyword evidence="8" id="KW-0472">Membrane</keyword>
<keyword evidence="13" id="KW-0732">Signal</keyword>
<feature type="chain" id="PRO_5005537875" description="Tafazzin family protein" evidence="13">
    <location>
        <begin position="18"/>
        <end position="305"/>
    </location>
</feature>
<dbReference type="SUPFAM" id="SSF69593">
    <property type="entry name" value="Glycerol-3-phosphate (1)-acyltransferase"/>
    <property type="match status" value="1"/>
</dbReference>
<keyword evidence="7" id="KW-0496">Mitochondrion</keyword>
<accession>A0A0L0DV49</accession>
<evidence type="ECO:0000256" key="12">
    <source>
        <dbReference type="RuleBase" id="RU365062"/>
    </source>
</evidence>
<dbReference type="GeneID" id="25561693"/>
<dbReference type="GO" id="GO:0006644">
    <property type="term" value="P:phospholipid metabolic process"/>
    <property type="evidence" value="ECO:0007669"/>
    <property type="project" value="InterPro"/>
</dbReference>
<evidence type="ECO:0000256" key="5">
    <source>
        <dbReference type="ARBA" id="ARBA00022792"/>
    </source>
</evidence>
<dbReference type="PANTHER" id="PTHR12497:SF0">
    <property type="entry name" value="TAFAZZIN"/>
    <property type="match status" value="1"/>
</dbReference>
<dbReference type="GO" id="GO:0005741">
    <property type="term" value="C:mitochondrial outer membrane"/>
    <property type="evidence" value="ECO:0007669"/>
    <property type="project" value="UniProtKB-SubCell"/>
</dbReference>
<proteinExistence type="inferred from homology"/>
<dbReference type="AlphaFoldDB" id="A0A0L0DV49"/>
<evidence type="ECO:0000313" key="15">
    <source>
        <dbReference type="EMBL" id="KNC55966.1"/>
    </source>
</evidence>
<evidence type="ECO:0000313" key="16">
    <source>
        <dbReference type="Proteomes" id="UP000054408"/>
    </source>
</evidence>
<dbReference type="InterPro" id="IPR002123">
    <property type="entry name" value="Plipid/glycerol_acylTrfase"/>
</dbReference>
<gene>
    <name evidence="15" type="ORF">AMSG_01980</name>
</gene>
<evidence type="ECO:0000256" key="8">
    <source>
        <dbReference type="ARBA" id="ARBA00023136"/>
    </source>
</evidence>
<dbReference type="SMART" id="SM00563">
    <property type="entry name" value="PlsC"/>
    <property type="match status" value="1"/>
</dbReference>
<protein>
    <recommendedName>
        <fullName evidence="12">Tafazzin family protein</fullName>
    </recommendedName>
</protein>
<evidence type="ECO:0000256" key="6">
    <source>
        <dbReference type="ARBA" id="ARBA00023098"/>
    </source>
</evidence>
<dbReference type="InterPro" id="IPR000872">
    <property type="entry name" value="Tafazzin"/>
</dbReference>
<name>A0A0L0DV49_THETB</name>
<dbReference type="GO" id="GO:0005743">
    <property type="term" value="C:mitochondrial inner membrane"/>
    <property type="evidence" value="ECO:0007669"/>
    <property type="project" value="UniProtKB-SubCell"/>
</dbReference>
<keyword evidence="9 15" id="KW-0012">Acyltransferase</keyword>
<dbReference type="STRING" id="461836.A0A0L0DV49"/>
<keyword evidence="4" id="KW-1000">Mitochondrion outer membrane</keyword>
<dbReference type="Proteomes" id="UP000054408">
    <property type="component" value="Unassembled WGS sequence"/>
</dbReference>
<dbReference type="EMBL" id="GL349440">
    <property type="protein sequence ID" value="KNC55966.1"/>
    <property type="molecule type" value="Genomic_DNA"/>
</dbReference>
<keyword evidence="5" id="KW-0999">Mitochondrion inner membrane</keyword>
<comment type="subcellular location">
    <subcellularLocation>
        <location evidence="1">Mitochondrion inner membrane</location>
        <topology evidence="1">Peripheral membrane protein</topology>
        <orientation evidence="1">Intermembrane side</orientation>
    </subcellularLocation>
    <subcellularLocation>
        <location evidence="10">Mitochondrion outer membrane</location>
        <topology evidence="10">Peripheral membrane protein</topology>
        <orientation evidence="10">Intermembrane side</orientation>
    </subcellularLocation>
</comment>
<evidence type="ECO:0000256" key="10">
    <source>
        <dbReference type="ARBA" id="ARBA00024323"/>
    </source>
</evidence>
<evidence type="ECO:0000256" key="9">
    <source>
        <dbReference type="ARBA" id="ARBA00023315"/>
    </source>
</evidence>
<reference evidence="15 16" key="1">
    <citation type="submission" date="2010-05" db="EMBL/GenBank/DDBJ databases">
        <title>The Genome Sequence of Thecamonas trahens ATCC 50062.</title>
        <authorList>
            <consortium name="The Broad Institute Genome Sequencing Platform"/>
            <person name="Russ C."/>
            <person name="Cuomo C."/>
            <person name="Shea T."/>
            <person name="Young S.K."/>
            <person name="Zeng Q."/>
            <person name="Koehrsen M."/>
            <person name="Haas B."/>
            <person name="Borodovsky M."/>
            <person name="Guigo R."/>
            <person name="Alvarado L."/>
            <person name="Berlin A."/>
            <person name="Bochicchio J."/>
            <person name="Borenstein D."/>
            <person name="Chapman S."/>
            <person name="Chen Z."/>
            <person name="Freedman E."/>
            <person name="Gellesch M."/>
            <person name="Goldberg J."/>
            <person name="Griggs A."/>
            <person name="Gujja S."/>
            <person name="Heilman E."/>
            <person name="Heiman D."/>
            <person name="Hepburn T."/>
            <person name="Howarth C."/>
            <person name="Jen D."/>
            <person name="Larson L."/>
            <person name="Mehta T."/>
            <person name="Park D."/>
            <person name="Pearson M."/>
            <person name="Roberts A."/>
            <person name="Saif S."/>
            <person name="Shenoy N."/>
            <person name="Sisk P."/>
            <person name="Stolte C."/>
            <person name="Sykes S."/>
            <person name="Thomson T."/>
            <person name="Walk T."/>
            <person name="White J."/>
            <person name="Yandava C."/>
            <person name="Burger G."/>
            <person name="Gray M.W."/>
            <person name="Holland P.W.H."/>
            <person name="King N."/>
            <person name="Lang F.B.F."/>
            <person name="Roger A.J."/>
            <person name="Ruiz-Trillo I."/>
            <person name="Lander E."/>
            <person name="Nusbaum C."/>
        </authorList>
    </citation>
    <scope>NUCLEOTIDE SEQUENCE [LARGE SCALE GENOMIC DNA]</scope>
    <source>
        <strain evidence="15 16">ATCC 50062</strain>
    </source>
</reference>
<evidence type="ECO:0000256" key="2">
    <source>
        <dbReference type="ARBA" id="ARBA00010524"/>
    </source>
</evidence>
<evidence type="ECO:0000256" key="7">
    <source>
        <dbReference type="ARBA" id="ARBA00023128"/>
    </source>
</evidence>
<keyword evidence="16" id="KW-1185">Reference proteome</keyword>
<evidence type="ECO:0000256" key="4">
    <source>
        <dbReference type="ARBA" id="ARBA00022787"/>
    </source>
</evidence>
<evidence type="ECO:0000256" key="3">
    <source>
        <dbReference type="ARBA" id="ARBA00022679"/>
    </source>
</evidence>
<feature type="signal peptide" evidence="13">
    <location>
        <begin position="1"/>
        <end position="17"/>
    </location>
</feature>